<sequence>MLIRVHPDRVTAVGGLFELLPEAHSRLVLRVLLGLVERQLEDSLTAATTGATVRAATTGSQGQRHETRHAGQYRL</sequence>
<comment type="caution">
    <text evidence="2">The sequence shown here is derived from an EMBL/GenBank/DDBJ whole genome shotgun (WGS) entry which is preliminary data.</text>
</comment>
<evidence type="ECO:0000313" key="2">
    <source>
        <dbReference type="EMBL" id="MPN46124.1"/>
    </source>
</evidence>
<name>A0A645ICV4_9ZZZZ</name>
<dbReference type="EMBL" id="VSSQ01106539">
    <property type="protein sequence ID" value="MPN46124.1"/>
    <property type="molecule type" value="Genomic_DNA"/>
</dbReference>
<proteinExistence type="predicted"/>
<feature type="region of interest" description="Disordered" evidence="1">
    <location>
        <begin position="51"/>
        <end position="75"/>
    </location>
</feature>
<accession>A0A645ICV4</accession>
<reference evidence="2" key="1">
    <citation type="submission" date="2019-08" db="EMBL/GenBank/DDBJ databases">
        <authorList>
            <person name="Kucharzyk K."/>
            <person name="Murdoch R.W."/>
            <person name="Higgins S."/>
            <person name="Loffler F."/>
        </authorList>
    </citation>
    <scope>NUCLEOTIDE SEQUENCE</scope>
</reference>
<protein>
    <submittedName>
        <fullName evidence="2">Uncharacterized protein</fullName>
    </submittedName>
</protein>
<dbReference type="AlphaFoldDB" id="A0A645ICV4"/>
<evidence type="ECO:0000256" key="1">
    <source>
        <dbReference type="SAM" id="MobiDB-lite"/>
    </source>
</evidence>
<gene>
    <name evidence="2" type="ORF">SDC9_193707</name>
</gene>
<organism evidence="2">
    <name type="scientific">bioreactor metagenome</name>
    <dbReference type="NCBI Taxonomy" id="1076179"/>
    <lineage>
        <taxon>unclassified sequences</taxon>
        <taxon>metagenomes</taxon>
        <taxon>ecological metagenomes</taxon>
    </lineage>
</organism>